<dbReference type="Gene3D" id="3.30.700.10">
    <property type="entry name" value="Glycoprotein, Type 4 Pilin"/>
    <property type="match status" value="1"/>
</dbReference>
<dbReference type="AlphaFoldDB" id="A0A0G1EPU0"/>
<evidence type="ECO:0000313" key="2">
    <source>
        <dbReference type="EMBL" id="KKT12010.1"/>
    </source>
</evidence>
<dbReference type="InterPro" id="IPR045584">
    <property type="entry name" value="Pilin-like"/>
</dbReference>
<evidence type="ECO:0000256" key="1">
    <source>
        <dbReference type="SAM" id="Phobius"/>
    </source>
</evidence>
<keyword evidence="1" id="KW-0812">Transmembrane</keyword>
<dbReference type="Proteomes" id="UP000033910">
    <property type="component" value="Unassembled WGS sequence"/>
</dbReference>
<dbReference type="PANTHER" id="PTHR30093">
    <property type="entry name" value="GENERAL SECRETION PATHWAY PROTEIN G"/>
    <property type="match status" value="1"/>
</dbReference>
<gene>
    <name evidence="2" type="ORF">UV89_C0006G0001</name>
</gene>
<name>A0A0G1EPU0_UNCKA</name>
<dbReference type="InterPro" id="IPR012902">
    <property type="entry name" value="N_methyl_site"/>
</dbReference>
<evidence type="ECO:0000313" key="3">
    <source>
        <dbReference type="Proteomes" id="UP000033910"/>
    </source>
</evidence>
<dbReference type="PROSITE" id="PS00409">
    <property type="entry name" value="PROKAR_NTER_METHYL"/>
    <property type="match status" value="1"/>
</dbReference>
<keyword evidence="1" id="KW-1133">Transmembrane helix</keyword>
<dbReference type="NCBIfam" id="TIGR02532">
    <property type="entry name" value="IV_pilin_GFxxxE"/>
    <property type="match status" value="1"/>
</dbReference>
<feature type="transmembrane region" description="Helical" evidence="1">
    <location>
        <begin position="12"/>
        <end position="37"/>
    </location>
</feature>
<organism evidence="2 3">
    <name type="scientific">candidate division WWE3 bacterium GW2011_GWB2_43_22</name>
    <dbReference type="NCBI Taxonomy" id="1619118"/>
    <lineage>
        <taxon>Bacteria</taxon>
        <taxon>Katanobacteria</taxon>
    </lineage>
</organism>
<dbReference type="SUPFAM" id="SSF54523">
    <property type="entry name" value="Pili subunits"/>
    <property type="match status" value="1"/>
</dbReference>
<keyword evidence="1" id="KW-0472">Membrane</keyword>
<sequence>MKELKKRIGSASGFTLIELLLVIVIIGILAGVLIAVIDPQAQQSKARDANVKATLNKVALATQGYVSAYGNSPNDVQFLAGLSASASSPNASCAAGGADYTCDFIVTGNQLPDTCGAVNGYTGSTAPGSGNTCLYRYVGTASSPNFTVYAKSFGAGTTVFRYMNNGTAAGQIQHCDTASPPANCVTP</sequence>
<dbReference type="Pfam" id="PF07963">
    <property type="entry name" value="N_methyl"/>
    <property type="match status" value="1"/>
</dbReference>
<comment type="caution">
    <text evidence="2">The sequence shown here is derived from an EMBL/GenBank/DDBJ whole genome shotgun (WGS) entry which is preliminary data.</text>
</comment>
<proteinExistence type="predicted"/>
<reference evidence="2 3" key="1">
    <citation type="journal article" date="2015" name="Nature">
        <title>rRNA introns, odd ribosomes, and small enigmatic genomes across a large radiation of phyla.</title>
        <authorList>
            <person name="Brown C.T."/>
            <person name="Hug L.A."/>
            <person name="Thomas B.C."/>
            <person name="Sharon I."/>
            <person name="Castelle C.J."/>
            <person name="Singh A."/>
            <person name="Wilkins M.J."/>
            <person name="Williams K.H."/>
            <person name="Banfield J.F."/>
        </authorList>
    </citation>
    <scope>NUCLEOTIDE SEQUENCE [LARGE SCALE GENOMIC DNA]</scope>
</reference>
<accession>A0A0G1EPU0</accession>
<dbReference type="EMBL" id="LCGF01000006">
    <property type="protein sequence ID" value="KKT12010.1"/>
    <property type="molecule type" value="Genomic_DNA"/>
</dbReference>
<protein>
    <submittedName>
        <fullName evidence="2">Uncharacterized protein</fullName>
    </submittedName>
</protein>